<comment type="subcellular location">
    <subcellularLocation>
        <location evidence="1">Membrane</location>
        <topology evidence="1">Multi-pass membrane protein</topology>
    </subcellularLocation>
</comment>
<dbReference type="EMBL" id="JAAOAS010000140">
    <property type="protein sequence ID" value="KAF5590685.1"/>
    <property type="molecule type" value="Genomic_DNA"/>
</dbReference>
<keyword evidence="4 7" id="KW-0472">Membrane</keyword>
<feature type="transmembrane region" description="Helical" evidence="7">
    <location>
        <begin position="260"/>
        <end position="284"/>
    </location>
</feature>
<dbReference type="AlphaFoldDB" id="A0A8H5LCY2"/>
<feature type="transmembrane region" description="Helical" evidence="7">
    <location>
        <begin position="441"/>
        <end position="462"/>
    </location>
</feature>
<dbReference type="Proteomes" id="UP000546213">
    <property type="component" value="Unassembled WGS sequence"/>
</dbReference>
<evidence type="ECO:0000259" key="8">
    <source>
        <dbReference type="Pfam" id="PF20684"/>
    </source>
</evidence>
<feature type="transmembrane region" description="Helical" evidence="7">
    <location>
        <begin position="397"/>
        <end position="416"/>
    </location>
</feature>
<name>A0A8H5LCY2_9HYPO</name>
<evidence type="ECO:0000256" key="6">
    <source>
        <dbReference type="SAM" id="MobiDB-lite"/>
    </source>
</evidence>
<dbReference type="InterPro" id="IPR052337">
    <property type="entry name" value="SAT4-like"/>
</dbReference>
<feature type="transmembrane region" description="Helical" evidence="7">
    <location>
        <begin position="146"/>
        <end position="166"/>
    </location>
</feature>
<evidence type="ECO:0000256" key="4">
    <source>
        <dbReference type="ARBA" id="ARBA00023136"/>
    </source>
</evidence>
<evidence type="ECO:0000313" key="10">
    <source>
        <dbReference type="EMBL" id="KAF5590685.1"/>
    </source>
</evidence>
<feature type="compositionally biased region" description="Basic and acidic residues" evidence="6">
    <location>
        <begin position="360"/>
        <end position="372"/>
    </location>
</feature>
<proteinExistence type="inferred from homology"/>
<feature type="transmembrane region" description="Helical" evidence="7">
    <location>
        <begin position="227"/>
        <end position="248"/>
    </location>
</feature>
<feature type="transmembrane region" description="Helical" evidence="7">
    <location>
        <begin position="193"/>
        <end position="215"/>
    </location>
</feature>
<keyword evidence="2 7" id="KW-0812">Transmembrane</keyword>
<feature type="transmembrane region" description="Helical" evidence="7">
    <location>
        <begin position="507"/>
        <end position="529"/>
    </location>
</feature>
<evidence type="ECO:0000256" key="7">
    <source>
        <dbReference type="SAM" id="Phobius"/>
    </source>
</evidence>
<feature type="transmembrane region" description="Helical" evidence="7">
    <location>
        <begin position="111"/>
        <end position="134"/>
    </location>
</feature>
<evidence type="ECO:0000256" key="2">
    <source>
        <dbReference type="ARBA" id="ARBA00022692"/>
    </source>
</evidence>
<reference evidence="10 11" key="1">
    <citation type="submission" date="2020-05" db="EMBL/GenBank/DDBJ databases">
        <title>Identification and distribution of gene clusters putatively required for synthesis of sphingolipid metabolism inhibitors in phylogenetically diverse species of the filamentous fungus Fusarium.</title>
        <authorList>
            <person name="Kim H.-S."/>
            <person name="Busman M."/>
            <person name="Brown D.W."/>
            <person name="Divon H."/>
            <person name="Uhlig S."/>
            <person name="Proctor R.H."/>
        </authorList>
    </citation>
    <scope>NUCLEOTIDE SEQUENCE [LARGE SCALE GENOMIC DNA]</scope>
    <source>
        <strain evidence="10 11">NRRL 36939</strain>
    </source>
</reference>
<organism evidence="10 11">
    <name type="scientific">Fusarium pseudocircinatum</name>
    <dbReference type="NCBI Taxonomy" id="56676"/>
    <lineage>
        <taxon>Eukaryota</taxon>
        <taxon>Fungi</taxon>
        <taxon>Dikarya</taxon>
        <taxon>Ascomycota</taxon>
        <taxon>Pezizomycotina</taxon>
        <taxon>Sordariomycetes</taxon>
        <taxon>Hypocreomycetidae</taxon>
        <taxon>Hypocreales</taxon>
        <taxon>Nectriaceae</taxon>
        <taxon>Fusarium</taxon>
        <taxon>Fusarium fujikuroi species complex</taxon>
    </lineage>
</organism>
<feature type="transmembrane region" description="Helical" evidence="7">
    <location>
        <begin position="67"/>
        <end position="91"/>
    </location>
</feature>
<feature type="transmembrane region" description="Helical" evidence="7">
    <location>
        <begin position="28"/>
        <end position="46"/>
    </location>
</feature>
<keyword evidence="3 7" id="KW-1133">Transmembrane helix</keyword>
<accession>A0A8H5LCY2</accession>
<feature type="domain" description="DUF7704" evidence="9">
    <location>
        <begin position="394"/>
        <end position="528"/>
    </location>
</feature>
<sequence>MAASMTGEQIQALAEALEPLTPKNLGPAVQGFAIAFGVISVVVVCLRIYVRAGLSGVSPRLLGFEDYLAVLATILLIPAVVFAILAARYGVGSRDVNIPNQMYLIRAVEYQTYWELLYFTSSTIIKCAIGFTCIRLDRRKRVVFPICVNMSVMIIVTVLALTFVFANCKPFNATWNPALGTCQKVISLQTVSYIVSAIQMATDWACAIIPFFIVAGLQMSRRRKISVIAILGLGVSASIATCIRMPYLKYYDTVKYPNEIAYHLGVVSITSNVECCLGIIACSLPPLRKLFNFYYGSSNEANYQYTGESENILQNSGQGIRLDSINGRKGTFHASAQRVPSRAREHETDDDNSSSKGIIRKTENRQTSHDNDANSSKYLSHHLGIIKMAITDKIHPIYSLWFFWVDPILTLIGMYVNFIDHDLAMQAFFTNYPPTDHFRCFIYQIGGMGTSYLIILVVLLRYTHDIFIWKTVQAAILPADFTMLTAIYIGMRISGTLAIADWRWEDWFSIVVTGICTVLRIAFVMGVGVKDARGRAKRA</sequence>
<dbReference type="InterPro" id="IPR049326">
    <property type="entry name" value="Rhodopsin_dom_fungi"/>
</dbReference>
<evidence type="ECO:0000256" key="5">
    <source>
        <dbReference type="ARBA" id="ARBA00038359"/>
    </source>
</evidence>
<evidence type="ECO:0000256" key="3">
    <source>
        <dbReference type="ARBA" id="ARBA00022989"/>
    </source>
</evidence>
<keyword evidence="11" id="KW-1185">Reference proteome</keyword>
<feature type="region of interest" description="Disordered" evidence="6">
    <location>
        <begin position="333"/>
        <end position="373"/>
    </location>
</feature>
<dbReference type="InterPro" id="IPR056121">
    <property type="entry name" value="DUF7704"/>
</dbReference>
<gene>
    <name evidence="10" type="ORF">FPCIR_6348</name>
</gene>
<dbReference type="OrthoDB" id="3897607at2759"/>
<comment type="similarity">
    <text evidence="5">Belongs to the SAT4 family.</text>
</comment>
<feature type="transmembrane region" description="Helical" evidence="7">
    <location>
        <begin position="474"/>
        <end position="495"/>
    </location>
</feature>
<dbReference type="GO" id="GO:0016020">
    <property type="term" value="C:membrane"/>
    <property type="evidence" value="ECO:0007669"/>
    <property type="project" value="UniProtKB-SubCell"/>
</dbReference>
<dbReference type="Pfam" id="PF24803">
    <property type="entry name" value="DUF7704"/>
    <property type="match status" value="1"/>
</dbReference>
<evidence type="ECO:0000313" key="11">
    <source>
        <dbReference type="Proteomes" id="UP000546213"/>
    </source>
</evidence>
<evidence type="ECO:0000256" key="1">
    <source>
        <dbReference type="ARBA" id="ARBA00004141"/>
    </source>
</evidence>
<protein>
    <submittedName>
        <fullName evidence="10">Integral membrane protein</fullName>
    </submittedName>
</protein>
<dbReference type="PANTHER" id="PTHR33048">
    <property type="entry name" value="PTH11-LIKE INTEGRAL MEMBRANE PROTEIN (AFU_ORTHOLOGUE AFUA_5G11245)"/>
    <property type="match status" value="1"/>
</dbReference>
<feature type="domain" description="Rhodopsin" evidence="8">
    <location>
        <begin position="59"/>
        <end position="292"/>
    </location>
</feature>
<dbReference type="PANTHER" id="PTHR33048:SF31">
    <property type="entry name" value="INTEGRAL MEMBRANE PROTEIN"/>
    <property type="match status" value="1"/>
</dbReference>
<dbReference type="Pfam" id="PF20684">
    <property type="entry name" value="Fung_rhodopsin"/>
    <property type="match status" value="1"/>
</dbReference>
<comment type="caution">
    <text evidence="10">The sequence shown here is derived from an EMBL/GenBank/DDBJ whole genome shotgun (WGS) entry which is preliminary data.</text>
</comment>
<evidence type="ECO:0000259" key="9">
    <source>
        <dbReference type="Pfam" id="PF24803"/>
    </source>
</evidence>